<organism evidence="1 2">
    <name type="scientific">Catharanthus roseus</name>
    <name type="common">Madagascar periwinkle</name>
    <name type="synonym">Vinca rosea</name>
    <dbReference type="NCBI Taxonomy" id="4058"/>
    <lineage>
        <taxon>Eukaryota</taxon>
        <taxon>Viridiplantae</taxon>
        <taxon>Streptophyta</taxon>
        <taxon>Embryophyta</taxon>
        <taxon>Tracheophyta</taxon>
        <taxon>Spermatophyta</taxon>
        <taxon>Magnoliopsida</taxon>
        <taxon>eudicotyledons</taxon>
        <taxon>Gunneridae</taxon>
        <taxon>Pentapetalae</taxon>
        <taxon>asterids</taxon>
        <taxon>lamiids</taxon>
        <taxon>Gentianales</taxon>
        <taxon>Apocynaceae</taxon>
        <taxon>Rauvolfioideae</taxon>
        <taxon>Vinceae</taxon>
        <taxon>Catharanthinae</taxon>
        <taxon>Catharanthus</taxon>
    </lineage>
</organism>
<evidence type="ECO:0000313" key="2">
    <source>
        <dbReference type="Proteomes" id="UP001060085"/>
    </source>
</evidence>
<reference evidence="2" key="1">
    <citation type="journal article" date="2023" name="Nat. Plants">
        <title>Single-cell RNA sequencing provides a high-resolution roadmap for understanding the multicellular compartmentation of specialized metabolism.</title>
        <authorList>
            <person name="Sun S."/>
            <person name="Shen X."/>
            <person name="Li Y."/>
            <person name="Li Y."/>
            <person name="Wang S."/>
            <person name="Li R."/>
            <person name="Zhang H."/>
            <person name="Shen G."/>
            <person name="Guo B."/>
            <person name="Wei J."/>
            <person name="Xu J."/>
            <person name="St-Pierre B."/>
            <person name="Chen S."/>
            <person name="Sun C."/>
        </authorList>
    </citation>
    <scope>NUCLEOTIDE SEQUENCE [LARGE SCALE GENOMIC DNA]</scope>
</reference>
<protein>
    <submittedName>
        <fullName evidence="1">Uncharacterized protein</fullName>
    </submittedName>
</protein>
<name>A0ACB9ZJV8_CATRO</name>
<dbReference type="Proteomes" id="UP001060085">
    <property type="component" value="Linkage Group LG08"/>
</dbReference>
<comment type="caution">
    <text evidence="1">The sequence shown here is derived from an EMBL/GenBank/DDBJ whole genome shotgun (WGS) entry which is preliminary data.</text>
</comment>
<accession>A0ACB9ZJV8</accession>
<sequence length="374" mass="42635">MDYSKKNFINNIGILSILLLITFVLLCSSWSSSKPSLAFSFLQKRPPRPTSSSPDVTIPKDELEEALTNASLGDEEDKTVIITIVNKAYVEPHNDQYPTMFDLFLEGFWVGGNETRSLLDKLLVVAMDQTAYERCKFRRLNCYKLVTDGVDFAEEKLYMSADFIKMMWSRTLFLLDVLKRGYNFIFTDTDVLWLRNPFPKLNLINSTDDFQISTDKFNGNPKSQSNLINTGFYHIRSNNKTISLFNTWYDARKNSSGLKEQDVLANLIREGVINQLGLEVRFLDTLYFSGFCSNSKDAGVVSTVHANCCRTITAKVADLTTVLKDWKRFRHSMSTVTITNVTGSSNVSTNTDSNARNEFQWSRHISCEHSWAKP</sequence>
<gene>
    <name evidence="1" type="ORF">M9H77_33541</name>
</gene>
<keyword evidence="2" id="KW-1185">Reference proteome</keyword>
<proteinExistence type="predicted"/>
<evidence type="ECO:0000313" key="1">
    <source>
        <dbReference type="EMBL" id="KAI5647536.1"/>
    </source>
</evidence>
<dbReference type="EMBL" id="CM044708">
    <property type="protein sequence ID" value="KAI5647536.1"/>
    <property type="molecule type" value="Genomic_DNA"/>
</dbReference>